<dbReference type="InterPro" id="IPR005162">
    <property type="entry name" value="Retrotrans_gag_dom"/>
</dbReference>
<dbReference type="SUPFAM" id="SSF56672">
    <property type="entry name" value="DNA/RNA polymerases"/>
    <property type="match status" value="1"/>
</dbReference>
<dbReference type="InterPro" id="IPR043502">
    <property type="entry name" value="DNA/RNA_pol_sf"/>
</dbReference>
<evidence type="ECO:0000259" key="2">
    <source>
        <dbReference type="PROSITE" id="PS50878"/>
    </source>
</evidence>
<keyword evidence="4" id="KW-1185">Reference proteome</keyword>
<dbReference type="OrthoDB" id="5599418at2759"/>
<feature type="domain" description="Reverse transcriptase" evidence="2">
    <location>
        <begin position="244"/>
        <end position="423"/>
    </location>
</feature>
<dbReference type="InterPro" id="IPR050951">
    <property type="entry name" value="Retrovirus_Pol_polyprotein"/>
</dbReference>
<reference evidence="3 4" key="1">
    <citation type="submission" date="2017-03" db="EMBL/GenBank/DDBJ databases">
        <title>Genomes of endolithic fungi from Antarctica.</title>
        <authorList>
            <person name="Coleine C."/>
            <person name="Masonjones S."/>
            <person name="Stajich J.E."/>
        </authorList>
    </citation>
    <scope>NUCLEOTIDE SEQUENCE [LARGE SCALE GENOMIC DNA]</scope>
    <source>
        <strain evidence="3 4">CCFEE 5187</strain>
    </source>
</reference>
<dbReference type="CDD" id="cd01647">
    <property type="entry name" value="RT_LTR"/>
    <property type="match status" value="1"/>
</dbReference>
<dbReference type="Pfam" id="PF03732">
    <property type="entry name" value="Retrotrans_gag"/>
    <property type="match status" value="1"/>
</dbReference>
<gene>
    <name evidence="3" type="ORF">B0A49_13694</name>
</gene>
<dbReference type="InterPro" id="IPR043128">
    <property type="entry name" value="Rev_trsase/Diguanyl_cyclase"/>
</dbReference>
<evidence type="ECO:0000313" key="4">
    <source>
        <dbReference type="Proteomes" id="UP000308768"/>
    </source>
</evidence>
<name>A0A4U0V0B8_9PEZI</name>
<dbReference type="PANTHER" id="PTHR37984">
    <property type="entry name" value="PROTEIN CBG26694"/>
    <property type="match status" value="1"/>
</dbReference>
<dbReference type="Gene3D" id="3.30.70.270">
    <property type="match status" value="2"/>
</dbReference>
<dbReference type="AlphaFoldDB" id="A0A4U0V0B8"/>
<dbReference type="FunFam" id="3.30.70.270:FF:000063">
    <property type="entry name" value="Zinc knuckle domaincontaining protein"/>
    <property type="match status" value="1"/>
</dbReference>
<accession>A0A4U0V0B8</accession>
<sequence>IKAGSKVDLDSVEDLIKLLERAFGDPDRKATAQRELRKLKQANRDFHQYLADFQHLAPESEYNEEAQKSFLMDGMCNELKSIMIGFDVPEKLDDCVALLQKLENRRKAVMGITNVPERGPPPIKIDTLPVSPLPMKKLDVCAIGAVPFTRLARQKSSLMFSVSMREIEKALSPKEVTDPATKVPEEYHDLLDVFSRHDADTLPERRAYDHKIKLQEGKEPTFGPLYGMSQDELRVLKKYLDDNLKKGFIRASSSPAASPVLFVKKPGGGLRFCVDYRALNAITIKDRYPLPLIKETLDRMSKAVIFSKFDVIAAFNRLRIAENEEWKTAFRTRYGLFEYLVLPFGLANAPSSFQHYINDALHEYLDIFCTAYIDDILVYSNSVGEHKKHVRLVLEALYKAGLQLDVDKSEFHVTEVLYLGLIISTKGIRMDPKKVSTIRDWESPKNVKDVQAFVGFANFYRRFVKDFSKVVAPLTALTRKGAKFVWTTACEEAFQLLKRRFTTAPVLMHFDPDKQVVVETDASDYVSAGVLSQYDDNK</sequence>
<dbReference type="EMBL" id="NAJN01003243">
    <property type="protein sequence ID" value="TKA41867.1"/>
    <property type="molecule type" value="Genomic_DNA"/>
</dbReference>
<dbReference type="Gene3D" id="3.10.10.10">
    <property type="entry name" value="HIV Type 1 Reverse Transcriptase, subunit A, domain 1"/>
    <property type="match status" value="1"/>
</dbReference>
<dbReference type="STRING" id="331657.A0A4U0V0B8"/>
<comment type="caution">
    <text evidence="3">The sequence shown here is derived from an EMBL/GenBank/DDBJ whole genome shotgun (WGS) entry which is preliminary data.</text>
</comment>
<feature type="non-terminal residue" evidence="3">
    <location>
        <position position="1"/>
    </location>
</feature>
<protein>
    <recommendedName>
        <fullName evidence="2">Reverse transcriptase domain-containing protein</fullName>
    </recommendedName>
</protein>
<dbReference type="PROSITE" id="PS50878">
    <property type="entry name" value="RT_POL"/>
    <property type="match status" value="1"/>
</dbReference>
<dbReference type="Pfam" id="PF00078">
    <property type="entry name" value="RVT_1"/>
    <property type="match status" value="1"/>
</dbReference>
<dbReference type="PANTHER" id="PTHR37984:SF5">
    <property type="entry name" value="PROTEIN NYNRIN-LIKE"/>
    <property type="match status" value="1"/>
</dbReference>
<proteinExistence type="predicted"/>
<evidence type="ECO:0000256" key="1">
    <source>
        <dbReference type="ARBA" id="ARBA00023268"/>
    </source>
</evidence>
<feature type="non-terminal residue" evidence="3">
    <location>
        <position position="538"/>
    </location>
</feature>
<keyword evidence="1" id="KW-0511">Multifunctional enzyme</keyword>
<organism evidence="3 4">
    <name type="scientific">Cryomyces minteri</name>
    <dbReference type="NCBI Taxonomy" id="331657"/>
    <lineage>
        <taxon>Eukaryota</taxon>
        <taxon>Fungi</taxon>
        <taxon>Dikarya</taxon>
        <taxon>Ascomycota</taxon>
        <taxon>Pezizomycotina</taxon>
        <taxon>Dothideomycetes</taxon>
        <taxon>Dothideomycetes incertae sedis</taxon>
        <taxon>Cryomyces</taxon>
    </lineage>
</organism>
<dbReference type="Proteomes" id="UP000308768">
    <property type="component" value="Unassembled WGS sequence"/>
</dbReference>
<dbReference type="InterPro" id="IPR041577">
    <property type="entry name" value="RT_RNaseH_2"/>
</dbReference>
<dbReference type="Pfam" id="PF17919">
    <property type="entry name" value="RT_RNaseH_2"/>
    <property type="match status" value="1"/>
</dbReference>
<dbReference type="InterPro" id="IPR000477">
    <property type="entry name" value="RT_dom"/>
</dbReference>
<dbReference type="GO" id="GO:0003824">
    <property type="term" value="F:catalytic activity"/>
    <property type="evidence" value="ECO:0007669"/>
    <property type="project" value="UniProtKB-KW"/>
</dbReference>
<evidence type="ECO:0000313" key="3">
    <source>
        <dbReference type="EMBL" id="TKA41867.1"/>
    </source>
</evidence>